<dbReference type="OrthoDB" id="1801847at2759"/>
<keyword evidence="2" id="KW-1185">Reference proteome</keyword>
<dbReference type="AlphaFoldDB" id="A0A834GJ05"/>
<accession>A0A834GJ05</accession>
<proteinExistence type="predicted"/>
<organism evidence="1 2">
    <name type="scientific">Rhododendron simsii</name>
    <name type="common">Sims's rhododendron</name>
    <dbReference type="NCBI Taxonomy" id="118357"/>
    <lineage>
        <taxon>Eukaryota</taxon>
        <taxon>Viridiplantae</taxon>
        <taxon>Streptophyta</taxon>
        <taxon>Embryophyta</taxon>
        <taxon>Tracheophyta</taxon>
        <taxon>Spermatophyta</taxon>
        <taxon>Magnoliopsida</taxon>
        <taxon>eudicotyledons</taxon>
        <taxon>Gunneridae</taxon>
        <taxon>Pentapetalae</taxon>
        <taxon>asterids</taxon>
        <taxon>Ericales</taxon>
        <taxon>Ericaceae</taxon>
        <taxon>Ericoideae</taxon>
        <taxon>Rhodoreae</taxon>
        <taxon>Rhododendron</taxon>
    </lineage>
</organism>
<gene>
    <name evidence="1" type="ORF">RHSIM_Rhsim09G0050400</name>
</gene>
<name>A0A834GJ05_RHOSS</name>
<dbReference type="Proteomes" id="UP000626092">
    <property type="component" value="Unassembled WGS sequence"/>
</dbReference>
<dbReference type="EMBL" id="WJXA01000009">
    <property type="protein sequence ID" value="KAF7133062.1"/>
    <property type="molecule type" value="Genomic_DNA"/>
</dbReference>
<comment type="caution">
    <text evidence="1">The sequence shown here is derived from an EMBL/GenBank/DDBJ whole genome shotgun (WGS) entry which is preliminary data.</text>
</comment>
<protein>
    <submittedName>
        <fullName evidence="1">Uncharacterized protein</fullName>
    </submittedName>
</protein>
<sequence length="238" mass="27325">MAGCGAWRGETKRHCRREIGLCDMMFKEEFWGFERETVGDVEILNQEVDEESNKEENAHFTQGLDSVVQDSVDSEIESEEEHISPLNEDLHREAQVIESAEVIRQQQEIETTALVVNSPVEIDSNVRASQIQGINLHVDFRARDNKKGSRKARRRKLYELSQSYEGNNDEYVSDSFSEGQEQDMTSEELQTIVAAGNTLEIDFAHSDILKMKKMVEYDAKNYFLLQKNNNAFNKLSHA</sequence>
<evidence type="ECO:0000313" key="2">
    <source>
        <dbReference type="Proteomes" id="UP000626092"/>
    </source>
</evidence>
<evidence type="ECO:0000313" key="1">
    <source>
        <dbReference type="EMBL" id="KAF7133062.1"/>
    </source>
</evidence>
<reference evidence="1" key="1">
    <citation type="submission" date="2019-11" db="EMBL/GenBank/DDBJ databases">
        <authorList>
            <person name="Liu Y."/>
            <person name="Hou J."/>
            <person name="Li T.-Q."/>
            <person name="Guan C.-H."/>
            <person name="Wu X."/>
            <person name="Wu H.-Z."/>
            <person name="Ling F."/>
            <person name="Zhang R."/>
            <person name="Shi X.-G."/>
            <person name="Ren J.-P."/>
            <person name="Chen E.-F."/>
            <person name="Sun J.-M."/>
        </authorList>
    </citation>
    <scope>NUCLEOTIDE SEQUENCE</scope>
    <source>
        <strain evidence="1">Adult_tree_wgs_1</strain>
        <tissue evidence="1">Leaves</tissue>
    </source>
</reference>